<evidence type="ECO:0000313" key="3">
    <source>
        <dbReference type="Proteomes" id="UP001179121"/>
    </source>
</evidence>
<keyword evidence="3" id="KW-1185">Reference proteome</keyword>
<dbReference type="PANTHER" id="PTHR43312">
    <property type="entry name" value="D-THREO-ALDOSE 1-DEHYDROGENASE"/>
    <property type="match status" value="1"/>
</dbReference>
<dbReference type="InterPro" id="IPR006311">
    <property type="entry name" value="TAT_signal"/>
</dbReference>
<gene>
    <name evidence="2" type="ORF">DNFV4_00753</name>
</gene>
<dbReference type="InterPro" id="IPR036812">
    <property type="entry name" value="NAD(P)_OxRdtase_dom_sf"/>
</dbReference>
<sequence length="372" mass="41332">MSRNKKRPPMHPDAQKQIWNRRLDRRELLKTIGMAGSILALTGPSQWARALAQEQAGVAAEADTSVASVPPSTGEVPRRALGKTGVEVSALCFGGAHWGRIKDEAEAIQLLHEAIDAGVTFLDNAWEYNGGRSEELMGRALMGRRPQAFLMTKVCSHGRDKKVALQQLEDSLRRLRTDYLDLWQIHEVVYPDDPERHFAPNGAVEALLEAKRQGKVRFIGFTGHKDPKIHLKMLQYDFPFDACQMPLNVFDGTYRSFEREVLPVLNQRGIAPLGMKSLSGNAAPITEGIVTVEEALRYVLSLPIASLVSGIDSAAVLKQNLEIVRRFTPMTTAEMQALRARTAAYAEDGQYELFKSTTRYDGRIGRAQHGLS</sequence>
<evidence type="ECO:0000259" key="1">
    <source>
        <dbReference type="Pfam" id="PF00248"/>
    </source>
</evidence>
<dbReference type="CDD" id="cd19100">
    <property type="entry name" value="AKR_unchar"/>
    <property type="match status" value="1"/>
</dbReference>
<dbReference type="PROSITE" id="PS51318">
    <property type="entry name" value="TAT"/>
    <property type="match status" value="1"/>
</dbReference>
<organism evidence="2 3">
    <name type="scientific">Nitrospira tepida</name>
    <dbReference type="NCBI Taxonomy" id="2973512"/>
    <lineage>
        <taxon>Bacteria</taxon>
        <taxon>Pseudomonadati</taxon>
        <taxon>Nitrospirota</taxon>
        <taxon>Nitrospiria</taxon>
        <taxon>Nitrospirales</taxon>
        <taxon>Nitrospiraceae</taxon>
        <taxon>Nitrospira</taxon>
    </lineage>
</organism>
<dbReference type="EMBL" id="OX365700">
    <property type="protein sequence ID" value="CAI4030325.1"/>
    <property type="molecule type" value="Genomic_DNA"/>
</dbReference>
<evidence type="ECO:0000313" key="2">
    <source>
        <dbReference type="EMBL" id="CAI4030325.1"/>
    </source>
</evidence>
<dbReference type="Proteomes" id="UP001179121">
    <property type="component" value="Chromosome"/>
</dbReference>
<protein>
    <submittedName>
        <fullName evidence="2">NADPH-dependent oxidoreductase</fullName>
    </submittedName>
</protein>
<dbReference type="Gene3D" id="3.20.20.100">
    <property type="entry name" value="NADP-dependent oxidoreductase domain"/>
    <property type="match status" value="1"/>
</dbReference>
<dbReference type="Pfam" id="PF00248">
    <property type="entry name" value="Aldo_ket_red"/>
    <property type="match status" value="1"/>
</dbReference>
<proteinExistence type="predicted"/>
<dbReference type="InterPro" id="IPR053135">
    <property type="entry name" value="AKR2_Oxidoreductase"/>
</dbReference>
<dbReference type="AlphaFoldDB" id="A0AA86MWU1"/>
<feature type="domain" description="NADP-dependent oxidoreductase" evidence="1">
    <location>
        <begin position="91"/>
        <end position="280"/>
    </location>
</feature>
<name>A0AA86MWU1_9BACT</name>
<accession>A0AA86MWU1</accession>
<dbReference type="InterPro" id="IPR023210">
    <property type="entry name" value="NADP_OxRdtase_dom"/>
</dbReference>
<dbReference type="KEGG" id="nti:DNFV4_00753"/>
<dbReference type="SUPFAM" id="SSF51430">
    <property type="entry name" value="NAD(P)-linked oxidoreductase"/>
    <property type="match status" value="1"/>
</dbReference>
<reference evidence="2" key="1">
    <citation type="submission" date="2022-10" db="EMBL/GenBank/DDBJ databases">
        <authorList>
            <person name="Koch H."/>
        </authorList>
    </citation>
    <scope>NUCLEOTIDE SEQUENCE</scope>
    <source>
        <strain evidence="2">DNF</strain>
    </source>
</reference>
<dbReference type="PANTHER" id="PTHR43312:SF1">
    <property type="entry name" value="NADP-DEPENDENT OXIDOREDUCTASE DOMAIN-CONTAINING PROTEIN"/>
    <property type="match status" value="1"/>
</dbReference>